<sequence>MFGRIIRKLCIFAQSFSHACYIEGRALGDFHPGLPSPVKSAPVESAFFKSYVERLELQCRQQDESVVAAYPEWLSSLKKKLALTSSKLHVNTAYALEQITGSVQSANDAELIFLIRLLADSFDRSFFVHPLPSSNGKPLREFAEALYTRFNSIQRWENQHDLLKSIILAVEVNRLTSEFSLTATASNVLKLEKAYLLRLVYFFMKRREIPELIMEPLEKAISNQLDKLSLDDLALIAISFFKCKRRIRTSNIVMRMAELLCSRLTLGCVANVSVTAILKQLRYVERGEFWTYLRTLVHSFAQLPLDKFMLIHWVHLAYWCTKLCFFDKQFAVALLEKYSSSRGHLRAKDAAIIFHYFTLLNYPEIGSEGSDSVDELLIDEFRSKAILDSCNRFPEVLSAALRCAAMRNKYPMDLIKRAFSREFLDLFSENRRHYFPLTDIFFLDCSIAIDRPECSSDHRLNMADFFAVTAAHKNIGRCPPEKAGGSKYSRLCASLIHTLCEELHCCQSEIYFGAVLPHFTAPDLLLSFFKGKLRKRDIPLVLKSYSFQELQVPSSETRVVLLLCHNNRCRLFTTTWLGHVEARKRQLLRLGYNIVELNGHELDHVPMSSSNKRRLIETLNNFNKERVRGAVVRIF</sequence>
<name>A0A077Z9G8_TRITR</name>
<protein>
    <recommendedName>
        <fullName evidence="3">RAP domain containing protein</fullName>
    </recommendedName>
</protein>
<evidence type="ECO:0000313" key="1">
    <source>
        <dbReference type="EMBL" id="CDW56424.1"/>
    </source>
</evidence>
<organism evidence="1 2">
    <name type="scientific">Trichuris trichiura</name>
    <name type="common">Whipworm</name>
    <name type="synonym">Trichocephalus trichiurus</name>
    <dbReference type="NCBI Taxonomy" id="36087"/>
    <lineage>
        <taxon>Eukaryota</taxon>
        <taxon>Metazoa</taxon>
        <taxon>Ecdysozoa</taxon>
        <taxon>Nematoda</taxon>
        <taxon>Enoplea</taxon>
        <taxon>Dorylaimia</taxon>
        <taxon>Trichinellida</taxon>
        <taxon>Trichuridae</taxon>
        <taxon>Trichuris</taxon>
    </lineage>
</organism>
<dbReference type="EMBL" id="HG806038">
    <property type="protein sequence ID" value="CDW56424.1"/>
    <property type="molecule type" value="Genomic_DNA"/>
</dbReference>
<keyword evidence="2" id="KW-1185">Reference proteome</keyword>
<proteinExistence type="predicted"/>
<dbReference type="AlphaFoldDB" id="A0A077Z9G8"/>
<dbReference type="OrthoDB" id="424572at2759"/>
<accession>A0A077Z9G8</accession>
<reference evidence="1" key="2">
    <citation type="submission" date="2014-03" db="EMBL/GenBank/DDBJ databases">
        <title>The whipworm genome and dual-species transcriptomics of an intimate host-pathogen interaction.</title>
        <authorList>
            <person name="Foth B.J."/>
            <person name="Tsai I.J."/>
            <person name="Reid A.J."/>
            <person name="Bancroft A.J."/>
            <person name="Nichol S."/>
            <person name="Tracey A."/>
            <person name="Holroyd N."/>
            <person name="Cotton J.A."/>
            <person name="Stanley E.J."/>
            <person name="Zarowiecki M."/>
            <person name="Liu J.Z."/>
            <person name="Huckvale T."/>
            <person name="Cooper P.J."/>
            <person name="Grencis R.K."/>
            <person name="Berriman M."/>
        </authorList>
    </citation>
    <scope>NUCLEOTIDE SEQUENCE [LARGE SCALE GENOMIC DNA]</scope>
</reference>
<reference evidence="1" key="1">
    <citation type="submission" date="2014-01" db="EMBL/GenBank/DDBJ databases">
        <authorList>
            <person name="Aslett M."/>
        </authorList>
    </citation>
    <scope>NUCLEOTIDE SEQUENCE</scope>
</reference>
<evidence type="ECO:0000313" key="2">
    <source>
        <dbReference type="Proteomes" id="UP000030665"/>
    </source>
</evidence>
<gene>
    <name evidence="1" type="ORF">TTRE_0000470401</name>
</gene>
<evidence type="ECO:0008006" key="3">
    <source>
        <dbReference type="Google" id="ProtNLM"/>
    </source>
</evidence>
<dbReference type="Proteomes" id="UP000030665">
    <property type="component" value="Unassembled WGS sequence"/>
</dbReference>